<evidence type="ECO:0000313" key="6">
    <source>
        <dbReference type="Proteomes" id="UP000076128"/>
    </source>
</evidence>
<dbReference type="Proteomes" id="UP000076128">
    <property type="component" value="Chromosome"/>
</dbReference>
<dbReference type="Pfam" id="PF00702">
    <property type="entry name" value="Hydrolase"/>
    <property type="match status" value="1"/>
</dbReference>
<dbReference type="NCBIfam" id="TIGR01549">
    <property type="entry name" value="HAD-SF-IA-v1"/>
    <property type="match status" value="1"/>
</dbReference>
<keyword evidence="6" id="KW-1185">Reference proteome</keyword>
<evidence type="ECO:0000256" key="2">
    <source>
        <dbReference type="ARBA" id="ARBA00004818"/>
    </source>
</evidence>
<dbReference type="SFLD" id="SFLDG01129">
    <property type="entry name" value="C1.5:_HAD__Beta-PGM__Phosphata"/>
    <property type="match status" value="1"/>
</dbReference>
<dbReference type="InterPro" id="IPR023198">
    <property type="entry name" value="PGP-like_dom2"/>
</dbReference>
<dbReference type="Gene3D" id="1.10.150.240">
    <property type="entry name" value="Putative phosphatase, domain 2"/>
    <property type="match status" value="1"/>
</dbReference>
<evidence type="ECO:0000256" key="4">
    <source>
        <dbReference type="ARBA" id="ARBA00013078"/>
    </source>
</evidence>
<dbReference type="GO" id="GO:0005829">
    <property type="term" value="C:cytosol"/>
    <property type="evidence" value="ECO:0007669"/>
    <property type="project" value="TreeGrafter"/>
</dbReference>
<dbReference type="InterPro" id="IPR050155">
    <property type="entry name" value="HAD-like_hydrolase_sf"/>
</dbReference>
<keyword evidence="5" id="KW-0378">Hydrolase</keyword>
<dbReference type="PANTHER" id="PTHR43434">
    <property type="entry name" value="PHOSPHOGLYCOLATE PHOSPHATASE"/>
    <property type="match status" value="1"/>
</dbReference>
<sequence length="242" mass="24925">MADIRAIIFDKDGTLFDFEATWGSWARSLLLDLASGDTARAEALGEAIGFDFGRGRFEDSSLVIAGTPGEIAEALLPHVPGASPLTLVARMNALAAVAPQAEAVPLAPLLGALRERGLRLGLATNDAEGPARAHLEGAGVLEMFDFVAGFDSGHGAKPAPGQLLAFAEAMDLRPAQVAMVGDSRHDLHAARAAGMAAVAVLSGPAGATELQPFADVVLPDIGHLPDWLRARHSAAQSAETAA</sequence>
<protein>
    <recommendedName>
        <fullName evidence="4">phosphoglycolate phosphatase</fullName>
        <ecNumber evidence="4">3.1.3.18</ecNumber>
    </recommendedName>
</protein>
<dbReference type="CDD" id="cd01427">
    <property type="entry name" value="HAD_like"/>
    <property type="match status" value="1"/>
</dbReference>
<dbReference type="PANTHER" id="PTHR43434:SF1">
    <property type="entry name" value="PHOSPHOGLYCOLATE PHOSPHATASE"/>
    <property type="match status" value="1"/>
</dbReference>
<dbReference type="EC" id="3.1.3.18" evidence="4"/>
<dbReference type="PATRIC" id="fig|1335048.3.peg.2882"/>
<proteinExistence type="inferred from homology"/>
<dbReference type="InterPro" id="IPR023214">
    <property type="entry name" value="HAD_sf"/>
</dbReference>
<comment type="similarity">
    <text evidence="3">Belongs to the HAD-like hydrolase superfamily. CbbY/CbbZ/Gph/YieH family.</text>
</comment>
<dbReference type="RefSeq" id="WP_066814079.1">
    <property type="nucleotide sequence ID" value="NZ_CP012661.1"/>
</dbReference>
<dbReference type="STRING" id="1335048.AKL17_2769"/>
<evidence type="ECO:0000256" key="3">
    <source>
        <dbReference type="ARBA" id="ARBA00006171"/>
    </source>
</evidence>
<evidence type="ECO:0000256" key="1">
    <source>
        <dbReference type="ARBA" id="ARBA00000830"/>
    </source>
</evidence>
<dbReference type="EMBL" id="CP012661">
    <property type="protein sequence ID" value="AMY70007.1"/>
    <property type="molecule type" value="Genomic_DNA"/>
</dbReference>
<dbReference type="AlphaFoldDB" id="A0A159Z491"/>
<dbReference type="OrthoDB" id="9797743at2"/>
<dbReference type="GO" id="GO:0008967">
    <property type="term" value="F:phosphoglycolate phosphatase activity"/>
    <property type="evidence" value="ECO:0007669"/>
    <property type="project" value="UniProtKB-EC"/>
</dbReference>
<dbReference type="Gene3D" id="3.40.50.1000">
    <property type="entry name" value="HAD superfamily/HAD-like"/>
    <property type="match status" value="1"/>
</dbReference>
<evidence type="ECO:0000313" key="5">
    <source>
        <dbReference type="EMBL" id="AMY70007.1"/>
    </source>
</evidence>
<dbReference type="SUPFAM" id="SSF56784">
    <property type="entry name" value="HAD-like"/>
    <property type="match status" value="1"/>
</dbReference>
<organism evidence="5 6">
    <name type="scientific">Frigidibacter mobilis</name>
    <dbReference type="NCBI Taxonomy" id="1335048"/>
    <lineage>
        <taxon>Bacteria</taxon>
        <taxon>Pseudomonadati</taxon>
        <taxon>Pseudomonadota</taxon>
        <taxon>Alphaproteobacteria</taxon>
        <taxon>Rhodobacterales</taxon>
        <taxon>Paracoccaceae</taxon>
        <taxon>Frigidibacter</taxon>
    </lineage>
</organism>
<dbReference type="KEGG" id="daa:AKL17_2769"/>
<accession>A0A159Z491</accession>
<dbReference type="GO" id="GO:0006281">
    <property type="term" value="P:DNA repair"/>
    <property type="evidence" value="ECO:0007669"/>
    <property type="project" value="TreeGrafter"/>
</dbReference>
<reference evidence="5 6" key="1">
    <citation type="submission" date="2015-09" db="EMBL/GenBank/DDBJ databases">
        <title>Complete genome sequence of Defluviimonas alba cai42t isolated from an oilfield in Xinjiang.</title>
        <authorList>
            <person name="Geng S."/>
            <person name="Pan X."/>
            <person name="Wu X."/>
        </authorList>
    </citation>
    <scope>NUCLEOTIDE SEQUENCE [LARGE SCALE GENOMIC DNA]</scope>
    <source>
        <strain evidence="6">cai42</strain>
    </source>
</reference>
<dbReference type="InterPro" id="IPR006439">
    <property type="entry name" value="HAD-SF_hydro_IA"/>
</dbReference>
<dbReference type="InterPro" id="IPR036412">
    <property type="entry name" value="HAD-like_sf"/>
</dbReference>
<comment type="pathway">
    <text evidence="2">Organic acid metabolism; glycolate biosynthesis; glycolate from 2-phosphoglycolate: step 1/1.</text>
</comment>
<gene>
    <name evidence="5" type="ORF">AKL17_2769</name>
</gene>
<comment type="catalytic activity">
    <reaction evidence="1">
        <text>2-phosphoglycolate + H2O = glycolate + phosphate</text>
        <dbReference type="Rhea" id="RHEA:14369"/>
        <dbReference type="ChEBI" id="CHEBI:15377"/>
        <dbReference type="ChEBI" id="CHEBI:29805"/>
        <dbReference type="ChEBI" id="CHEBI:43474"/>
        <dbReference type="ChEBI" id="CHEBI:58033"/>
        <dbReference type="EC" id="3.1.3.18"/>
    </reaction>
</comment>
<dbReference type="SFLD" id="SFLDS00003">
    <property type="entry name" value="Haloacid_Dehalogenase"/>
    <property type="match status" value="1"/>
</dbReference>
<name>A0A159Z491_9RHOB</name>